<evidence type="ECO:0000313" key="3">
    <source>
        <dbReference type="Proteomes" id="UP000034837"/>
    </source>
</evidence>
<dbReference type="Proteomes" id="UP000034837">
    <property type="component" value="Unassembled WGS sequence"/>
</dbReference>
<organism evidence="2 3">
    <name type="scientific">Candidatus Magasanikbacteria bacterium GW2011_GWA2_42_32</name>
    <dbReference type="NCBI Taxonomy" id="1619039"/>
    <lineage>
        <taxon>Bacteria</taxon>
        <taxon>Candidatus Magasanikiibacteriota</taxon>
    </lineage>
</organism>
<dbReference type="EMBL" id="LCDO01000043">
    <property type="protein sequence ID" value="KKS53987.1"/>
    <property type="molecule type" value="Genomic_DNA"/>
</dbReference>
<dbReference type="AlphaFoldDB" id="A0A0G0ZZ81"/>
<name>A0A0G0ZZ81_9BACT</name>
<evidence type="ECO:0000313" key="2">
    <source>
        <dbReference type="EMBL" id="KKS53987.1"/>
    </source>
</evidence>
<feature type="region of interest" description="Disordered" evidence="1">
    <location>
        <begin position="67"/>
        <end position="88"/>
    </location>
</feature>
<proteinExistence type="predicted"/>
<reference evidence="2 3" key="1">
    <citation type="journal article" date="2015" name="Nature">
        <title>rRNA introns, odd ribosomes, and small enigmatic genomes across a large radiation of phyla.</title>
        <authorList>
            <person name="Brown C.T."/>
            <person name="Hug L.A."/>
            <person name="Thomas B.C."/>
            <person name="Sharon I."/>
            <person name="Castelle C.J."/>
            <person name="Singh A."/>
            <person name="Wilkins M.J."/>
            <person name="Williams K.H."/>
            <person name="Banfield J.F."/>
        </authorList>
    </citation>
    <scope>NUCLEOTIDE SEQUENCE [LARGE SCALE GENOMIC DNA]</scope>
</reference>
<evidence type="ECO:0000256" key="1">
    <source>
        <dbReference type="SAM" id="MobiDB-lite"/>
    </source>
</evidence>
<comment type="caution">
    <text evidence="2">The sequence shown here is derived from an EMBL/GenBank/DDBJ whole genome shotgun (WGS) entry which is preliminary data.</text>
</comment>
<feature type="compositionally biased region" description="Polar residues" evidence="1">
    <location>
        <begin position="79"/>
        <end position="88"/>
    </location>
</feature>
<gene>
    <name evidence="2" type="ORF">UV20_C0043G0009</name>
</gene>
<sequence>MASQSYHMVVEKIILNGRHGPYAVASSKDLGCVTFSLDREVWQESDHPEPGMFVVLSQIRKKRAGWRAQSGRFLKPSDEQQQATEERA</sequence>
<accession>A0A0G0ZZ81</accession>
<protein>
    <submittedName>
        <fullName evidence="2">Uncharacterized protein</fullName>
    </submittedName>
</protein>